<protein>
    <submittedName>
        <fullName evidence="2">Lecithin retinol acyltransferase family protein</fullName>
    </submittedName>
</protein>
<organism evidence="2 3">
    <name type="scientific">Clostridium thailandense</name>
    <dbReference type="NCBI Taxonomy" id="2794346"/>
    <lineage>
        <taxon>Bacteria</taxon>
        <taxon>Bacillati</taxon>
        <taxon>Bacillota</taxon>
        <taxon>Clostridia</taxon>
        <taxon>Eubacteriales</taxon>
        <taxon>Clostridiaceae</taxon>
        <taxon>Clostridium</taxon>
    </lineage>
</organism>
<dbReference type="EMBL" id="JAEEGC010000065">
    <property type="protein sequence ID" value="MBV7274065.1"/>
    <property type="molecule type" value="Genomic_DNA"/>
</dbReference>
<dbReference type="Proteomes" id="UP000694308">
    <property type="component" value="Unassembled WGS sequence"/>
</dbReference>
<keyword evidence="3" id="KW-1185">Reference proteome</keyword>
<dbReference type="AlphaFoldDB" id="A0A949TKM8"/>
<evidence type="ECO:0000313" key="2">
    <source>
        <dbReference type="EMBL" id="MBV7274065.1"/>
    </source>
</evidence>
<accession>A0A949TKM8</accession>
<feature type="domain" description="LRAT" evidence="1">
    <location>
        <begin position="1"/>
        <end position="62"/>
    </location>
</feature>
<evidence type="ECO:0000313" key="3">
    <source>
        <dbReference type="Proteomes" id="UP000694308"/>
    </source>
</evidence>
<dbReference type="Pfam" id="PF04970">
    <property type="entry name" value="LRAT"/>
    <property type="match status" value="1"/>
</dbReference>
<name>A0A949TKM8_9CLOT</name>
<reference evidence="2" key="1">
    <citation type="submission" date="2020-12" db="EMBL/GenBank/DDBJ databases">
        <title>Clostridium thailandense sp. nov., a novel acetogenic bacterium isolated from peat land soil in Thailand.</title>
        <authorList>
            <person name="Chaikitkaew S."/>
            <person name="Birkeland N.K."/>
        </authorList>
    </citation>
    <scope>NUCLEOTIDE SEQUENCE</scope>
    <source>
        <strain evidence="2">PL3</strain>
    </source>
</reference>
<keyword evidence="2" id="KW-0808">Transferase</keyword>
<dbReference type="PROSITE" id="PS51934">
    <property type="entry name" value="LRAT"/>
    <property type="match status" value="1"/>
</dbReference>
<dbReference type="RefSeq" id="WP_218321133.1">
    <property type="nucleotide sequence ID" value="NZ_JAEEGC010000065.1"/>
</dbReference>
<sequence>MNKYFKDGSYFVLDFKDTSKFTPEEVIKSAKERLGEKSYDLLQNNCEDFVIWCKTNNSKSFQVDAIPKSQLSVLK</sequence>
<evidence type="ECO:0000259" key="1">
    <source>
        <dbReference type="PROSITE" id="PS51934"/>
    </source>
</evidence>
<dbReference type="GO" id="GO:0016746">
    <property type="term" value="F:acyltransferase activity"/>
    <property type="evidence" value="ECO:0007669"/>
    <property type="project" value="UniProtKB-KW"/>
</dbReference>
<proteinExistence type="predicted"/>
<gene>
    <name evidence="2" type="ORF">I6U48_14250</name>
</gene>
<comment type="caution">
    <text evidence="2">The sequence shown here is derived from an EMBL/GenBank/DDBJ whole genome shotgun (WGS) entry which is preliminary data.</text>
</comment>
<dbReference type="InterPro" id="IPR007053">
    <property type="entry name" value="LRAT_dom"/>
</dbReference>
<keyword evidence="2" id="KW-0012">Acyltransferase</keyword>